<feature type="region of interest" description="Disordered" evidence="2">
    <location>
        <begin position="195"/>
        <end position="219"/>
    </location>
</feature>
<dbReference type="EMBL" id="LAVV01006959">
    <property type="protein sequence ID" value="KNZ57644.1"/>
    <property type="molecule type" value="Genomic_DNA"/>
</dbReference>
<evidence type="ECO:0000313" key="4">
    <source>
        <dbReference type="EMBL" id="KNZ57644.1"/>
    </source>
</evidence>
<name>A0A0L6VAA2_9BASI</name>
<keyword evidence="1" id="KW-0235">DNA replication</keyword>
<dbReference type="InterPro" id="IPR036224">
    <property type="entry name" value="GINS_bundle-like_dom_sf"/>
</dbReference>
<evidence type="ECO:0000259" key="3">
    <source>
        <dbReference type="Pfam" id="PF22466"/>
    </source>
</evidence>
<evidence type="ECO:0000256" key="2">
    <source>
        <dbReference type="SAM" id="MobiDB-lite"/>
    </source>
</evidence>
<dbReference type="Pfam" id="PF22466">
    <property type="entry name" value="PSF3_N"/>
    <property type="match status" value="1"/>
</dbReference>
<evidence type="ECO:0000313" key="5">
    <source>
        <dbReference type="Proteomes" id="UP000037035"/>
    </source>
</evidence>
<dbReference type="InterPro" id="IPR010492">
    <property type="entry name" value="GINS_Psf3"/>
</dbReference>
<dbReference type="PANTHER" id="PTHR22768:SF0">
    <property type="entry name" value="DNA REPLICATION COMPLEX GINS PROTEIN PSF3"/>
    <property type="match status" value="1"/>
</dbReference>
<dbReference type="CDD" id="cd11713">
    <property type="entry name" value="GINS_A_psf3"/>
    <property type="match status" value="1"/>
</dbReference>
<dbReference type="SUPFAM" id="SSF160059">
    <property type="entry name" value="PriA/YqbF domain"/>
    <property type="match status" value="1"/>
</dbReference>
<dbReference type="PANTHER" id="PTHR22768">
    <property type="entry name" value="DNA REPLICATION COMPLEX GINS PROTEIN PSF3"/>
    <property type="match status" value="1"/>
</dbReference>
<dbReference type="Proteomes" id="UP000037035">
    <property type="component" value="Unassembled WGS sequence"/>
</dbReference>
<accession>A0A0L6VAA2</accession>
<keyword evidence="1" id="KW-0539">Nucleus</keyword>
<evidence type="ECO:0000256" key="1">
    <source>
        <dbReference type="RuleBase" id="RU367161"/>
    </source>
</evidence>
<dbReference type="GO" id="GO:1902975">
    <property type="term" value="P:mitotic DNA replication initiation"/>
    <property type="evidence" value="ECO:0007669"/>
    <property type="project" value="TreeGrafter"/>
</dbReference>
<dbReference type="STRING" id="27349.A0A0L6VAA2"/>
<comment type="subcellular location">
    <subcellularLocation>
        <location evidence="1">Nucleus</location>
    </subcellularLocation>
</comment>
<dbReference type="SUPFAM" id="SSF158573">
    <property type="entry name" value="GINS helical bundle-like"/>
    <property type="match status" value="1"/>
</dbReference>
<comment type="subunit">
    <text evidence="1">Component of the GINS complex.</text>
</comment>
<organism evidence="4 5">
    <name type="scientific">Puccinia sorghi</name>
    <dbReference type="NCBI Taxonomy" id="27349"/>
    <lineage>
        <taxon>Eukaryota</taxon>
        <taxon>Fungi</taxon>
        <taxon>Dikarya</taxon>
        <taxon>Basidiomycota</taxon>
        <taxon>Pucciniomycotina</taxon>
        <taxon>Pucciniomycetes</taxon>
        <taxon>Pucciniales</taxon>
        <taxon>Pucciniaceae</taxon>
        <taxon>Puccinia</taxon>
    </lineage>
</organism>
<sequence length="252" mass="28283">MTLYVSATSPRLKTSLGALHPNIHHTEEKHRMDDAYYSLDQLLAENQKIPCIFNINVPGMGYLEGAHERDVSPMDHQHTKPTKLKTTFPWVKIQAYSTIEIPFWLASILSQQEEDENQNYLTIQIPAAFNLQIRNALAASTKNVNLKNLAAVSGGAWYESGMALLDMIDDLKLKVVLHKTFSDRLTDVMDLAARPPLRSGQDRSSTSANTTSGHHNNDELAMGLDSWERELLLAGQAVSKRLADWTQMRLIS</sequence>
<gene>
    <name evidence="4" type="ORF">VP01_210g23</name>
</gene>
<feature type="domain" description="DNA replication complex GINS protein PSF3 N-terminal" evidence="3">
    <location>
        <begin position="37"/>
        <end position="71"/>
    </location>
</feature>
<comment type="similarity">
    <text evidence="1">Belongs to the GINS3/PSF3 family.</text>
</comment>
<dbReference type="OrthoDB" id="10251744at2759"/>
<comment type="function">
    <text evidence="1">The GINS complex plays an essential role in the initiation of DNA replication.</text>
</comment>
<dbReference type="InterPro" id="IPR038437">
    <property type="entry name" value="GINS_Psf3_sf"/>
</dbReference>
<protein>
    <recommendedName>
        <fullName evidence="1">DNA replication complex GINS protein PSF3</fullName>
    </recommendedName>
</protein>
<keyword evidence="5" id="KW-1185">Reference proteome</keyword>
<feature type="compositionally biased region" description="Polar residues" evidence="2">
    <location>
        <begin position="202"/>
        <end position="214"/>
    </location>
</feature>
<dbReference type="CDD" id="cd21693">
    <property type="entry name" value="GINS_B_Psf3"/>
    <property type="match status" value="1"/>
</dbReference>
<dbReference type="GO" id="GO:0000811">
    <property type="term" value="C:GINS complex"/>
    <property type="evidence" value="ECO:0007669"/>
    <property type="project" value="UniProtKB-UniRule"/>
</dbReference>
<comment type="caution">
    <text evidence="4">The sequence shown here is derived from an EMBL/GenBank/DDBJ whole genome shotgun (WGS) entry which is preliminary data.</text>
</comment>
<dbReference type="InterPro" id="IPR055221">
    <property type="entry name" value="PSF3_N"/>
</dbReference>
<dbReference type="Gene3D" id="1.20.58.2050">
    <property type="match status" value="1"/>
</dbReference>
<reference evidence="4 5" key="1">
    <citation type="submission" date="2015-08" db="EMBL/GenBank/DDBJ databases">
        <title>Next Generation Sequencing and Analysis of the Genome of Puccinia sorghi L Schw, the Causal Agent of Maize Common Rust.</title>
        <authorList>
            <person name="Rochi L."/>
            <person name="Burguener G."/>
            <person name="Darino M."/>
            <person name="Turjanski A."/>
            <person name="Kreff E."/>
            <person name="Dieguez M.J."/>
            <person name="Sacco F."/>
        </authorList>
    </citation>
    <scope>NUCLEOTIDE SEQUENCE [LARGE SCALE GENOMIC DNA]</scope>
    <source>
        <strain evidence="4 5">RO10H11247</strain>
    </source>
</reference>
<proteinExistence type="inferred from homology"/>
<dbReference type="AlphaFoldDB" id="A0A0L6VAA2"/>
<dbReference type="VEuPathDB" id="FungiDB:VP01_210g23"/>